<comment type="caution">
    <text evidence="1">The sequence shown here is derived from an EMBL/GenBank/DDBJ whole genome shotgun (WGS) entry which is preliminary data.</text>
</comment>
<dbReference type="EMBL" id="BDSA01000002">
    <property type="protein sequence ID" value="GBE60983.1"/>
    <property type="molecule type" value="Genomic_DNA"/>
</dbReference>
<sequence>MVYDSLTDIPRNLKEGIDWLIALRGTHAGNNFKAMGAAVYNFLADKPVGFTEVPALEEVKVITKEFLEQEELKDLWPANAMLTRFDRPVDKNPPALAKFFKSVNRNQYTNVVKDGGITSKTIADTLAKSVFGFEKFLKGIKDPGQYKSAYSSEATWDASCAKNPEDCAAVFVGIAPMLYAGLYSLIDASYKDWMDWLKCNKRNINLGNLLKAVGYVVPERRDELSDSDVRTALSGVSSHILETLYDLSGFWAFY</sequence>
<protein>
    <submittedName>
        <fullName evidence="1">Uncharacterized protein</fullName>
    </submittedName>
</protein>
<organism evidence="1 2">
    <name type="scientific">Babesia ovata</name>
    <dbReference type="NCBI Taxonomy" id="189622"/>
    <lineage>
        <taxon>Eukaryota</taxon>
        <taxon>Sar</taxon>
        <taxon>Alveolata</taxon>
        <taxon>Apicomplexa</taxon>
        <taxon>Aconoidasida</taxon>
        <taxon>Piroplasmida</taxon>
        <taxon>Babesiidae</taxon>
        <taxon>Babesia</taxon>
    </lineage>
</organism>
<gene>
    <name evidence="1" type="ORF">BOVATA_024760</name>
</gene>
<dbReference type="OrthoDB" id="366608at2759"/>
<dbReference type="Proteomes" id="UP000236319">
    <property type="component" value="Unassembled WGS sequence"/>
</dbReference>
<dbReference type="RefSeq" id="XP_028867226.1">
    <property type="nucleotide sequence ID" value="XM_029011393.1"/>
</dbReference>
<dbReference type="GeneID" id="39874753"/>
<dbReference type="VEuPathDB" id="PiroplasmaDB:BOVATA_024760"/>
<name>A0A2H6KDB3_9APIC</name>
<evidence type="ECO:0000313" key="1">
    <source>
        <dbReference type="EMBL" id="GBE60983.1"/>
    </source>
</evidence>
<dbReference type="AlphaFoldDB" id="A0A2H6KDB3"/>
<accession>A0A2H6KDB3</accession>
<reference evidence="1 2" key="1">
    <citation type="journal article" date="2017" name="BMC Genomics">
        <title>Whole-genome assembly of Babesia ovata and comparative genomics between closely related pathogens.</title>
        <authorList>
            <person name="Yamagishi J."/>
            <person name="Asada M."/>
            <person name="Hakimi H."/>
            <person name="Tanaka T.Q."/>
            <person name="Sugimoto C."/>
            <person name="Kawazu S."/>
        </authorList>
    </citation>
    <scope>NUCLEOTIDE SEQUENCE [LARGE SCALE GENOMIC DNA]</scope>
    <source>
        <strain evidence="1 2">Miyake</strain>
    </source>
</reference>
<proteinExistence type="predicted"/>
<keyword evidence="2" id="KW-1185">Reference proteome</keyword>
<evidence type="ECO:0000313" key="2">
    <source>
        <dbReference type="Proteomes" id="UP000236319"/>
    </source>
</evidence>